<feature type="region of interest" description="Disordered" evidence="1">
    <location>
        <begin position="378"/>
        <end position="402"/>
    </location>
</feature>
<comment type="caution">
    <text evidence="2">The sequence shown here is derived from an EMBL/GenBank/DDBJ whole genome shotgun (WGS) entry which is preliminary data.</text>
</comment>
<dbReference type="Gene3D" id="2.60.40.640">
    <property type="match status" value="1"/>
</dbReference>
<proteinExistence type="predicted"/>
<gene>
    <name evidence="2" type="ORF">NLI96_g7297</name>
</gene>
<dbReference type="Proteomes" id="UP001212997">
    <property type="component" value="Unassembled WGS sequence"/>
</dbReference>
<evidence type="ECO:0008006" key="4">
    <source>
        <dbReference type="Google" id="ProtNLM"/>
    </source>
</evidence>
<dbReference type="EMBL" id="JANAWD010000295">
    <property type="protein sequence ID" value="KAJ3481970.1"/>
    <property type="molecule type" value="Genomic_DNA"/>
</dbReference>
<evidence type="ECO:0000313" key="3">
    <source>
        <dbReference type="Proteomes" id="UP001212997"/>
    </source>
</evidence>
<sequence>MPIRLHFGDWIRVGGEVLQGEVELRFPQILEDGIEEVRVCLRGRVCAKVSRADGEGLLPSYIFRTETIETVRKDVVVWTKGSAGPPTDEGVLRLPFRLRLDNDVEPSCKYSDLAREGDVSYVIAVFGKRNGSLASYWSVVRPFAVVPPDYPGLQLRRSLLSGWSGPVRTISKSNNIRRGMWGSYAKSKAELVFADLLMFPLFTKIPFSLRVITKTKEMKYDKKDEHKEVFPEPPRTPQAVTLVLRRHMNLSAQGWKEIGQETIAHLGGLGQDSAASESQTVSLIFNKKWVPMEGNKKVGSWVQETVLNSASELKCTPPFNTRILEQRNFLRLKIVFPGIGNYIEEEIPITVTAGVIPPTANSGTPLYEGPAENLDLPPTYWSATGWDDSDEKVDPSASENQS</sequence>
<name>A0AAD5UZN5_9APHY</name>
<reference evidence="2" key="1">
    <citation type="submission" date="2022-07" db="EMBL/GenBank/DDBJ databases">
        <title>Genome Sequence of Physisporinus lineatus.</title>
        <authorList>
            <person name="Buettner E."/>
        </authorList>
    </citation>
    <scope>NUCLEOTIDE SEQUENCE</scope>
    <source>
        <strain evidence="2">VT162</strain>
    </source>
</reference>
<organism evidence="2 3">
    <name type="scientific">Meripilus lineatus</name>
    <dbReference type="NCBI Taxonomy" id="2056292"/>
    <lineage>
        <taxon>Eukaryota</taxon>
        <taxon>Fungi</taxon>
        <taxon>Dikarya</taxon>
        <taxon>Basidiomycota</taxon>
        <taxon>Agaricomycotina</taxon>
        <taxon>Agaricomycetes</taxon>
        <taxon>Polyporales</taxon>
        <taxon>Meripilaceae</taxon>
        <taxon>Meripilus</taxon>
    </lineage>
</organism>
<dbReference type="AlphaFoldDB" id="A0AAD5UZN5"/>
<evidence type="ECO:0000313" key="2">
    <source>
        <dbReference type="EMBL" id="KAJ3481970.1"/>
    </source>
</evidence>
<dbReference type="InterPro" id="IPR014752">
    <property type="entry name" value="Arrestin-like_C"/>
</dbReference>
<protein>
    <recommendedName>
        <fullName evidence="4">Arrestin-like N-terminal domain-containing protein</fullName>
    </recommendedName>
</protein>
<accession>A0AAD5UZN5</accession>
<evidence type="ECO:0000256" key="1">
    <source>
        <dbReference type="SAM" id="MobiDB-lite"/>
    </source>
</evidence>
<keyword evidence="3" id="KW-1185">Reference proteome</keyword>